<dbReference type="GO" id="GO:0003988">
    <property type="term" value="F:acetyl-CoA C-acyltransferase activity"/>
    <property type="evidence" value="ECO:0007669"/>
    <property type="project" value="UniProtKB-ARBA"/>
</dbReference>
<dbReference type="PIRSF" id="PIRSF000429">
    <property type="entry name" value="Ac-CoA_Ac_transf"/>
    <property type="match status" value="1"/>
</dbReference>
<evidence type="ECO:0000313" key="2">
    <source>
        <dbReference type="EMBL" id="RAI60083.1"/>
    </source>
</evidence>
<dbReference type="AlphaFoldDB" id="A0A327MDF0"/>
<comment type="caution">
    <text evidence="2">The sequence shown here is derived from an EMBL/GenBank/DDBJ whole genome shotgun (WGS) entry which is preliminary data.</text>
</comment>
<sequence>MAMTIKRKAYIAGAFEHPTRLAKDRSVAQLHAECALGALRDAGLTKEDVDGYFCAGDAPGLGPLAMADYMNLTLRHLDSTDVGGCSYIAHVAHAAEAIAMGKCRVALITLAGRPRSEGHSGAVPRVRGADAPDTQWEFPTGIATVNAYAMCAARHMHQYGTTAEQLAWIKVAASHHAQWNEHAMLRDLVTVEQVVGSPLIATPLHRLDCCVVSDGGGALVVVAPEVARSLKRPLVKVLGAGESMKGQMGGAVDLTYSAAVRSGPAAFAEAGVTPKDIKYASVYDSFTITVLIQLEDLGFCEKGQGGKFVADGNLISGVGKLPWNTDGGGLCNNHPANRGGITKVIEAVRQLRGEAHPKVQVPNCDLALAHGTGGLLGSRHGAATLIMERE</sequence>
<dbReference type="OrthoDB" id="9790314at2"/>
<dbReference type="NCBIfam" id="NF006010">
    <property type="entry name" value="PRK08142.1"/>
    <property type="match status" value="1"/>
</dbReference>
<organism evidence="2 3">
    <name type="scientific">Roseicella frigidaeris</name>
    <dbReference type="NCBI Taxonomy" id="2230885"/>
    <lineage>
        <taxon>Bacteria</taxon>
        <taxon>Pseudomonadati</taxon>
        <taxon>Pseudomonadota</taxon>
        <taxon>Alphaproteobacteria</taxon>
        <taxon>Acetobacterales</taxon>
        <taxon>Roseomonadaceae</taxon>
        <taxon>Roseicella</taxon>
    </lineage>
</organism>
<feature type="domain" description="Thiolase C-terminal" evidence="1">
    <location>
        <begin position="248"/>
        <end position="380"/>
    </location>
</feature>
<dbReference type="Gene3D" id="3.40.47.10">
    <property type="match status" value="1"/>
</dbReference>
<protein>
    <submittedName>
        <fullName evidence="2">Thiolase domain-containing protein</fullName>
    </submittedName>
</protein>
<dbReference type="InterPro" id="IPR055140">
    <property type="entry name" value="Thiolase_C_2"/>
</dbReference>
<dbReference type="PANTHER" id="PTHR42870:SF1">
    <property type="entry name" value="NON-SPECIFIC LIPID-TRANSFER PROTEIN-LIKE 2"/>
    <property type="match status" value="1"/>
</dbReference>
<dbReference type="CDD" id="cd00829">
    <property type="entry name" value="SCP-x_thiolase"/>
    <property type="match status" value="1"/>
</dbReference>
<accession>A0A327MDF0</accession>
<keyword evidence="3" id="KW-1185">Reference proteome</keyword>
<proteinExistence type="predicted"/>
<dbReference type="Pfam" id="PF22691">
    <property type="entry name" value="Thiolase_C_1"/>
    <property type="match status" value="1"/>
</dbReference>
<dbReference type="PANTHER" id="PTHR42870">
    <property type="entry name" value="ACETYL-COA C-ACETYLTRANSFERASE"/>
    <property type="match status" value="1"/>
</dbReference>
<gene>
    <name evidence="2" type="ORF">DOO78_03035</name>
</gene>
<evidence type="ECO:0000313" key="3">
    <source>
        <dbReference type="Proteomes" id="UP000249065"/>
    </source>
</evidence>
<dbReference type="Proteomes" id="UP000249065">
    <property type="component" value="Unassembled WGS sequence"/>
</dbReference>
<dbReference type="InterPro" id="IPR002155">
    <property type="entry name" value="Thiolase"/>
</dbReference>
<name>A0A327MDF0_9PROT</name>
<dbReference type="EMBL" id="QLIX01000002">
    <property type="protein sequence ID" value="RAI60083.1"/>
    <property type="molecule type" value="Genomic_DNA"/>
</dbReference>
<dbReference type="InterPro" id="IPR016039">
    <property type="entry name" value="Thiolase-like"/>
</dbReference>
<evidence type="ECO:0000259" key="1">
    <source>
        <dbReference type="Pfam" id="PF22691"/>
    </source>
</evidence>
<dbReference type="SUPFAM" id="SSF53901">
    <property type="entry name" value="Thiolase-like"/>
    <property type="match status" value="2"/>
</dbReference>
<reference evidence="3" key="1">
    <citation type="submission" date="2018-06" db="EMBL/GenBank/DDBJ databases">
        <authorList>
            <person name="Khan S.A."/>
        </authorList>
    </citation>
    <scope>NUCLEOTIDE SEQUENCE [LARGE SCALE GENOMIC DNA]</scope>
    <source>
        <strain evidence="3">DB-1506</strain>
    </source>
</reference>